<proteinExistence type="inferred from homology"/>
<organism evidence="8 9">
    <name type="scientific">Williamsia deligens</name>
    <dbReference type="NCBI Taxonomy" id="321325"/>
    <lineage>
        <taxon>Bacteria</taxon>
        <taxon>Bacillati</taxon>
        <taxon>Actinomycetota</taxon>
        <taxon>Actinomycetes</taxon>
        <taxon>Mycobacteriales</taxon>
        <taxon>Nocardiaceae</taxon>
        <taxon>Williamsia</taxon>
    </lineage>
</organism>
<dbReference type="SUPFAM" id="SSF56645">
    <property type="entry name" value="Acyl-CoA dehydrogenase NM domain-like"/>
    <property type="match status" value="1"/>
</dbReference>
<evidence type="ECO:0000256" key="4">
    <source>
        <dbReference type="ARBA" id="ARBA00022827"/>
    </source>
</evidence>
<dbReference type="Pfam" id="PF00441">
    <property type="entry name" value="Acyl-CoA_dh_1"/>
    <property type="match status" value="1"/>
</dbReference>
<comment type="caution">
    <text evidence="8">The sequence shown here is derived from an EMBL/GenBank/DDBJ whole genome shotgun (WGS) entry which is preliminary data.</text>
</comment>
<dbReference type="RefSeq" id="WP_253646361.1">
    <property type="nucleotide sequence ID" value="NZ_BAAAMO010000002.1"/>
</dbReference>
<evidence type="ECO:0000313" key="8">
    <source>
        <dbReference type="EMBL" id="MFD0925710.1"/>
    </source>
</evidence>
<sequence length="604" mass="65154">MTQRKLLSTIDFLLFDWLALEDLLDRPRFDDHSTESCRDLLDASSDLAAEVFEPANRISDLQEPYVDADGEVVLPETTHRAWKAYAAFGLMGAGHDQEHGGAQLPRVVDMAIRVLFSAAGPNVAPILLTESNAALILAHGTPGQRTAFALPQIQARWTGTMAMSESQAGSSLADIATRATPDGDDFDTDPLGPRYRIVGDKMWISGAEHTLTENIVHLVLAKIPDAAGTVGASTGALSLFIVPKFLVGQDSEMLERNDVALVGLNHKLGNRGIPNTALAFGQRSHGPRGGRGAVGYLVGDPGRGLSQMFHMMNAARAEIGLLSAAVGYAGFAVSLDYAKTRRQGRPRDGVTTDQVPIIEHADVKRMLLAQKAYAEGGIALTLYVAKLLDDERTGDASQRRRARALLEILTPVLKSWPSEWCLEGNSLAIQVLGGAGYTRDFPVEQFWRDQRLNMIHEGTHGIQAMDLLGRKVRLDGGSHLRELGTAIGSTVQAARSAGLVAESSMLDDAWVEIMSATDAAWATGKPADALANATPYLQGFGHVVLAWIHLDLAIAAASSSHPDAPGRTAAMRYFFTHELPRVGAWLRVVSGQQTFCRDVDYNVL</sequence>
<keyword evidence="3" id="KW-0285">Flavoprotein</keyword>
<evidence type="ECO:0000256" key="1">
    <source>
        <dbReference type="ARBA" id="ARBA00001974"/>
    </source>
</evidence>
<accession>A0ABW3G7W1</accession>
<feature type="domain" description="Acyl-CoA dehydrogenase/oxidase C-terminal" evidence="5">
    <location>
        <begin position="302"/>
        <end position="467"/>
    </location>
</feature>
<comment type="similarity">
    <text evidence="2">Belongs to the acyl-CoA dehydrogenase family.</text>
</comment>
<dbReference type="EC" id="1.3.8.-" evidence="8"/>
<feature type="domain" description="Acyl-CoA dehydrogenase/oxidase N-terminal" evidence="6">
    <location>
        <begin position="78"/>
        <end position="148"/>
    </location>
</feature>
<dbReference type="InterPro" id="IPR052166">
    <property type="entry name" value="Diverse_Acyl-CoA_DH"/>
</dbReference>
<evidence type="ECO:0000259" key="5">
    <source>
        <dbReference type="Pfam" id="PF00441"/>
    </source>
</evidence>
<gene>
    <name evidence="8" type="ORF">ACFQ04_08165</name>
</gene>
<dbReference type="PANTHER" id="PTHR42803">
    <property type="entry name" value="ACYL-COA DEHYDROGENASE"/>
    <property type="match status" value="1"/>
</dbReference>
<dbReference type="InterPro" id="IPR037069">
    <property type="entry name" value="AcylCoA_DH/ox_N_sf"/>
</dbReference>
<dbReference type="EMBL" id="JBHTIL010000001">
    <property type="protein sequence ID" value="MFD0925710.1"/>
    <property type="molecule type" value="Genomic_DNA"/>
</dbReference>
<dbReference type="Gene3D" id="1.20.140.10">
    <property type="entry name" value="Butyryl-CoA Dehydrogenase, subunit A, domain 3"/>
    <property type="match status" value="1"/>
</dbReference>
<evidence type="ECO:0000313" key="9">
    <source>
        <dbReference type="Proteomes" id="UP001597068"/>
    </source>
</evidence>
<dbReference type="InterPro" id="IPR013786">
    <property type="entry name" value="AcylCoA_DH/ox_N"/>
</dbReference>
<dbReference type="Pfam" id="PF12806">
    <property type="entry name" value="Acyl-CoA_dh_C"/>
    <property type="match status" value="1"/>
</dbReference>
<keyword evidence="9" id="KW-1185">Reference proteome</keyword>
<dbReference type="InterPro" id="IPR009100">
    <property type="entry name" value="AcylCoA_DH/oxidase_NM_dom_sf"/>
</dbReference>
<protein>
    <submittedName>
        <fullName evidence="8">Acyl-CoA dehydrogenase</fullName>
        <ecNumber evidence="8">1.3.8.-</ecNumber>
    </submittedName>
</protein>
<dbReference type="InterPro" id="IPR046373">
    <property type="entry name" value="Acyl-CoA_Oxase/DH_mid-dom_sf"/>
</dbReference>
<dbReference type="InterPro" id="IPR036250">
    <property type="entry name" value="AcylCo_DH-like_C"/>
</dbReference>
<comment type="cofactor">
    <cofactor evidence="1">
        <name>FAD</name>
        <dbReference type="ChEBI" id="CHEBI:57692"/>
    </cofactor>
</comment>
<evidence type="ECO:0000256" key="2">
    <source>
        <dbReference type="ARBA" id="ARBA00009347"/>
    </source>
</evidence>
<dbReference type="GO" id="GO:0016491">
    <property type="term" value="F:oxidoreductase activity"/>
    <property type="evidence" value="ECO:0007669"/>
    <property type="project" value="UniProtKB-KW"/>
</dbReference>
<dbReference type="Proteomes" id="UP001597068">
    <property type="component" value="Unassembled WGS sequence"/>
</dbReference>
<evidence type="ECO:0000259" key="6">
    <source>
        <dbReference type="Pfam" id="PF02771"/>
    </source>
</evidence>
<name>A0ABW3G7W1_9NOCA</name>
<keyword evidence="4" id="KW-0274">FAD</keyword>
<dbReference type="InterPro" id="IPR025878">
    <property type="entry name" value="Acyl-CoA_dh-like_C_dom"/>
</dbReference>
<keyword evidence="8" id="KW-0560">Oxidoreductase</keyword>
<dbReference type="InterPro" id="IPR009075">
    <property type="entry name" value="AcylCo_DH/oxidase_C"/>
</dbReference>
<dbReference type="PANTHER" id="PTHR42803:SF3">
    <property type="entry name" value="ACYL-COA DEHYDROGENASE-RELATED"/>
    <property type="match status" value="1"/>
</dbReference>
<feature type="domain" description="Acetyl-CoA dehydrogenase-like C-terminal" evidence="7">
    <location>
        <begin position="487"/>
        <end position="593"/>
    </location>
</feature>
<dbReference type="SUPFAM" id="SSF47203">
    <property type="entry name" value="Acyl-CoA dehydrogenase C-terminal domain-like"/>
    <property type="match status" value="1"/>
</dbReference>
<dbReference type="Gene3D" id="1.10.540.10">
    <property type="entry name" value="Acyl-CoA dehydrogenase/oxidase, N-terminal domain"/>
    <property type="match status" value="1"/>
</dbReference>
<evidence type="ECO:0000256" key="3">
    <source>
        <dbReference type="ARBA" id="ARBA00022630"/>
    </source>
</evidence>
<reference evidence="9" key="1">
    <citation type="journal article" date="2019" name="Int. J. Syst. Evol. Microbiol.">
        <title>The Global Catalogue of Microorganisms (GCM) 10K type strain sequencing project: providing services to taxonomists for standard genome sequencing and annotation.</title>
        <authorList>
            <consortium name="The Broad Institute Genomics Platform"/>
            <consortium name="The Broad Institute Genome Sequencing Center for Infectious Disease"/>
            <person name="Wu L."/>
            <person name="Ma J."/>
        </authorList>
    </citation>
    <scope>NUCLEOTIDE SEQUENCE [LARGE SCALE GENOMIC DNA]</scope>
    <source>
        <strain evidence="9">CCUG 50873</strain>
    </source>
</reference>
<dbReference type="Pfam" id="PF02771">
    <property type="entry name" value="Acyl-CoA_dh_N"/>
    <property type="match status" value="1"/>
</dbReference>
<evidence type="ECO:0000259" key="7">
    <source>
        <dbReference type="Pfam" id="PF12806"/>
    </source>
</evidence>
<dbReference type="Gene3D" id="2.40.110.10">
    <property type="entry name" value="Butyryl-CoA Dehydrogenase, subunit A, domain 2"/>
    <property type="match status" value="1"/>
</dbReference>